<evidence type="ECO:0000313" key="3">
    <source>
        <dbReference type="EMBL" id="KUJ80097.1"/>
    </source>
</evidence>
<dbReference type="PRINTS" id="PR00599">
    <property type="entry name" value="MAPEPTIDASE"/>
</dbReference>
<dbReference type="InterPro" id="IPR000994">
    <property type="entry name" value="Pept_M24"/>
</dbReference>
<dbReference type="AlphaFoldDB" id="A0A0X3TWK8"/>
<dbReference type="STRING" id="1685378.AVO44_08000"/>
<dbReference type="InterPro" id="IPR001714">
    <property type="entry name" value="Pept_M24_MAP"/>
</dbReference>
<evidence type="ECO:0000259" key="1">
    <source>
        <dbReference type="Pfam" id="PF00557"/>
    </source>
</evidence>
<dbReference type="CDD" id="cd01066">
    <property type="entry name" value="APP_MetAP"/>
    <property type="match status" value="1"/>
</dbReference>
<dbReference type="Gene3D" id="3.90.230.10">
    <property type="entry name" value="Creatinase/methionine aminopeptidase superfamily"/>
    <property type="match status" value="1"/>
</dbReference>
<dbReference type="Proteomes" id="UP000053690">
    <property type="component" value="Unassembled WGS sequence"/>
</dbReference>
<dbReference type="SUPFAM" id="SSF55920">
    <property type="entry name" value="Creatinase/aminopeptidase"/>
    <property type="match status" value="1"/>
</dbReference>
<dbReference type="Gene3D" id="3.40.350.10">
    <property type="entry name" value="Creatinase/prolidase N-terminal domain"/>
    <property type="match status" value="1"/>
</dbReference>
<dbReference type="InterPro" id="IPR050659">
    <property type="entry name" value="Peptidase_M24B"/>
</dbReference>
<dbReference type="SUPFAM" id="SSF53092">
    <property type="entry name" value="Creatinase/prolidase N-terminal domain"/>
    <property type="match status" value="1"/>
</dbReference>
<evidence type="ECO:0000313" key="4">
    <source>
        <dbReference type="Proteomes" id="UP000053690"/>
    </source>
</evidence>
<dbReference type="OrthoDB" id="9806388at2"/>
<dbReference type="Pfam" id="PF00557">
    <property type="entry name" value="Peptidase_M24"/>
    <property type="match status" value="1"/>
</dbReference>
<protein>
    <submittedName>
        <fullName evidence="3">Peptidase M24</fullName>
    </submittedName>
</protein>
<sequence length="381" mass="41407">MRGFETSEFQARVERAQSRMVQAELSALLLTTEPEVRYFSGYLTRFWESPTRPWFLIVPVTGKPIAVIPSIGAALMAQTWVQDIRTWSAPDLTDDGVSLLVDTLTEICPADAVIGLPDGHETHVRMPLGDFHRLQRGLGTRRLGSDQGIVRALRMVKSPAEITKIETACAIAGRAFQRVPEIAGEGVALDEVFRRFQMLCLDEGADWVPYLAGGAEQGGYTDVISPARATGLRLGDVLMLDTGLVWDGYFCDFDRNWSVGQATRQVRDAYATLIEASDAAFEAARPGATAADLFNVMNAILSRNSGDTGAGRLGHGLGMSLTEWPSLIPSDHTVLEPSMVLTLEPGIAVGDKILVHEENIVISDGAPRYISPRAGSELPQI</sequence>
<evidence type="ECO:0000259" key="2">
    <source>
        <dbReference type="Pfam" id="PF01321"/>
    </source>
</evidence>
<dbReference type="PANTHER" id="PTHR46112">
    <property type="entry name" value="AMINOPEPTIDASE"/>
    <property type="match status" value="1"/>
</dbReference>
<feature type="domain" description="Creatinase N-terminal" evidence="2">
    <location>
        <begin position="12"/>
        <end position="156"/>
    </location>
</feature>
<dbReference type="InterPro" id="IPR036005">
    <property type="entry name" value="Creatinase/aminopeptidase-like"/>
</dbReference>
<dbReference type="InterPro" id="IPR029149">
    <property type="entry name" value="Creatin/AminoP/Spt16_N"/>
</dbReference>
<proteinExistence type="predicted"/>
<comment type="caution">
    <text evidence="3">The sequence shown here is derived from an EMBL/GenBank/DDBJ whole genome shotgun (WGS) entry which is preliminary data.</text>
</comment>
<name>A0A0X3TWK8_9RHOB</name>
<gene>
    <name evidence="3" type="ORF">AVO44_08000</name>
</gene>
<dbReference type="EMBL" id="LQBP01000003">
    <property type="protein sequence ID" value="KUJ80097.1"/>
    <property type="molecule type" value="Genomic_DNA"/>
</dbReference>
<feature type="domain" description="Peptidase M24" evidence="1">
    <location>
        <begin position="164"/>
        <end position="361"/>
    </location>
</feature>
<dbReference type="Pfam" id="PF01321">
    <property type="entry name" value="Creatinase_N"/>
    <property type="match status" value="1"/>
</dbReference>
<dbReference type="PANTHER" id="PTHR46112:SF2">
    <property type="entry name" value="XAA-PRO AMINOPEPTIDASE P-RELATED"/>
    <property type="match status" value="1"/>
</dbReference>
<accession>A0A0X3TWK8</accession>
<keyword evidence="4" id="KW-1185">Reference proteome</keyword>
<reference evidence="4" key="1">
    <citation type="submission" date="2015-12" db="EMBL/GenBank/DDBJ databases">
        <authorList>
            <person name="Zhang G."/>
            <person name="Stingl U."/>
        </authorList>
    </citation>
    <scope>NUCLEOTIDE SEQUENCE [LARGE SCALE GENOMIC DNA]</scope>
    <source>
        <strain evidence="4">ZGT108</strain>
    </source>
</reference>
<dbReference type="GO" id="GO:0004177">
    <property type="term" value="F:aminopeptidase activity"/>
    <property type="evidence" value="ECO:0007669"/>
    <property type="project" value="UniProtKB-ARBA"/>
</dbReference>
<organism evidence="3 4">
    <name type="scientific">Ruegeria profundi</name>
    <dbReference type="NCBI Taxonomy" id="1685378"/>
    <lineage>
        <taxon>Bacteria</taxon>
        <taxon>Pseudomonadati</taxon>
        <taxon>Pseudomonadota</taxon>
        <taxon>Alphaproteobacteria</taxon>
        <taxon>Rhodobacterales</taxon>
        <taxon>Roseobacteraceae</taxon>
        <taxon>Ruegeria</taxon>
    </lineage>
</organism>
<dbReference type="InterPro" id="IPR000587">
    <property type="entry name" value="Creatinase_N"/>
</dbReference>
<dbReference type="GO" id="GO:0008235">
    <property type="term" value="F:metalloexopeptidase activity"/>
    <property type="evidence" value="ECO:0007669"/>
    <property type="project" value="UniProtKB-ARBA"/>
</dbReference>
<dbReference type="RefSeq" id="WP_068335068.1">
    <property type="nucleotide sequence ID" value="NZ_LQBP01000003.1"/>
</dbReference>